<keyword evidence="4" id="KW-1185">Reference proteome</keyword>
<protein>
    <recommendedName>
        <fullName evidence="5">Phage shock protein B</fullName>
    </recommendedName>
</protein>
<keyword evidence="2" id="KW-0812">Transmembrane</keyword>
<dbReference type="EMBL" id="BLVO01000012">
    <property type="protein sequence ID" value="GFM32565.1"/>
    <property type="molecule type" value="Genomic_DNA"/>
</dbReference>
<proteinExistence type="predicted"/>
<evidence type="ECO:0000256" key="1">
    <source>
        <dbReference type="SAM" id="Coils"/>
    </source>
</evidence>
<evidence type="ECO:0000313" key="4">
    <source>
        <dbReference type="Proteomes" id="UP000503840"/>
    </source>
</evidence>
<reference evidence="3 4" key="1">
    <citation type="submission" date="2020-05" db="EMBL/GenBank/DDBJ databases">
        <title>Draft genome sequence of Desulfovibrio sp. strain HN2T.</title>
        <authorList>
            <person name="Ueno A."/>
            <person name="Tamazawa S."/>
            <person name="Tamamura S."/>
            <person name="Murakami T."/>
            <person name="Kiyama T."/>
            <person name="Inomata H."/>
            <person name="Amano Y."/>
            <person name="Miyakawa K."/>
            <person name="Tamaki H."/>
            <person name="Naganuma T."/>
            <person name="Kaneko K."/>
        </authorList>
    </citation>
    <scope>NUCLEOTIDE SEQUENCE [LARGE SCALE GENOMIC DNA]</scope>
    <source>
        <strain evidence="3 4">HN2</strain>
    </source>
</reference>
<comment type="caution">
    <text evidence="3">The sequence shown here is derived from an EMBL/GenBank/DDBJ whole genome shotgun (WGS) entry which is preliminary data.</text>
</comment>
<evidence type="ECO:0000256" key="2">
    <source>
        <dbReference type="SAM" id="Phobius"/>
    </source>
</evidence>
<dbReference type="AlphaFoldDB" id="A0A7J0BHJ0"/>
<feature type="transmembrane region" description="Helical" evidence="2">
    <location>
        <begin position="12"/>
        <end position="32"/>
    </location>
</feature>
<keyword evidence="2" id="KW-1133">Transmembrane helix</keyword>
<evidence type="ECO:0000313" key="3">
    <source>
        <dbReference type="EMBL" id="GFM32565.1"/>
    </source>
</evidence>
<keyword evidence="2" id="KW-0472">Membrane</keyword>
<sequence length="80" mass="9595">MHIFGAGMPHGPFFLFWLIIPTLCVFLVFKLLRERRRPESEPQAMDEARMIQEMYRSLARMEERIEVLESLLQEKERKDG</sequence>
<evidence type="ECO:0008006" key="5">
    <source>
        <dbReference type="Google" id="ProtNLM"/>
    </source>
</evidence>
<organism evidence="3 4">
    <name type="scientific">Desulfovibrio subterraneus</name>
    <dbReference type="NCBI Taxonomy" id="2718620"/>
    <lineage>
        <taxon>Bacteria</taxon>
        <taxon>Pseudomonadati</taxon>
        <taxon>Thermodesulfobacteriota</taxon>
        <taxon>Desulfovibrionia</taxon>
        <taxon>Desulfovibrionales</taxon>
        <taxon>Desulfovibrionaceae</taxon>
        <taxon>Desulfovibrio</taxon>
    </lineage>
</organism>
<gene>
    <name evidence="3" type="ORF">DSM101010T_09300</name>
</gene>
<name>A0A7J0BHJ0_9BACT</name>
<keyword evidence="1" id="KW-0175">Coiled coil</keyword>
<accession>A0A7J0BHJ0</accession>
<feature type="coiled-coil region" evidence="1">
    <location>
        <begin position="51"/>
        <end position="78"/>
    </location>
</feature>
<dbReference type="Proteomes" id="UP000503840">
    <property type="component" value="Unassembled WGS sequence"/>
</dbReference>